<dbReference type="AlphaFoldDB" id="A0A9P7C1R1"/>
<accession>A0A9P7C1R1</accession>
<organism evidence="1 2">
    <name type="scientific">Rhizopus delemar</name>
    <dbReference type="NCBI Taxonomy" id="936053"/>
    <lineage>
        <taxon>Eukaryota</taxon>
        <taxon>Fungi</taxon>
        <taxon>Fungi incertae sedis</taxon>
        <taxon>Mucoromycota</taxon>
        <taxon>Mucoromycotina</taxon>
        <taxon>Mucoromycetes</taxon>
        <taxon>Mucorales</taxon>
        <taxon>Mucorineae</taxon>
        <taxon>Rhizopodaceae</taxon>
        <taxon>Rhizopus</taxon>
    </lineage>
</organism>
<proteinExistence type="predicted"/>
<evidence type="ECO:0000313" key="1">
    <source>
        <dbReference type="EMBL" id="KAG1531562.1"/>
    </source>
</evidence>
<dbReference type="Proteomes" id="UP000740926">
    <property type="component" value="Unassembled WGS sequence"/>
</dbReference>
<comment type="caution">
    <text evidence="1">The sequence shown here is derived from an EMBL/GenBank/DDBJ whole genome shotgun (WGS) entry which is preliminary data.</text>
</comment>
<gene>
    <name evidence="1" type="ORF">G6F50_016631</name>
</gene>
<name>A0A9P7C1R1_9FUNG</name>
<evidence type="ECO:0000313" key="2">
    <source>
        <dbReference type="Proteomes" id="UP000740926"/>
    </source>
</evidence>
<protein>
    <submittedName>
        <fullName evidence="1">Uncharacterized protein</fullName>
    </submittedName>
</protein>
<reference evidence="1 2" key="1">
    <citation type="journal article" date="2020" name="Microb. Genom.">
        <title>Genetic diversity of clinical and environmental Mucorales isolates obtained from an investigation of mucormycosis cases among solid organ transplant recipients.</title>
        <authorList>
            <person name="Nguyen M.H."/>
            <person name="Kaul D."/>
            <person name="Muto C."/>
            <person name="Cheng S.J."/>
            <person name="Richter R.A."/>
            <person name="Bruno V.M."/>
            <person name="Liu G."/>
            <person name="Beyhan S."/>
            <person name="Sundermann A.J."/>
            <person name="Mounaud S."/>
            <person name="Pasculle A.W."/>
            <person name="Nierman W.C."/>
            <person name="Driscoll E."/>
            <person name="Cumbie R."/>
            <person name="Clancy C.J."/>
            <person name="Dupont C.L."/>
        </authorList>
    </citation>
    <scope>NUCLEOTIDE SEQUENCE [LARGE SCALE GENOMIC DNA]</scope>
    <source>
        <strain evidence="1 2">GL24</strain>
    </source>
</reference>
<dbReference type="EMBL" id="JAANIU010010740">
    <property type="protein sequence ID" value="KAG1531562.1"/>
    <property type="molecule type" value="Genomic_DNA"/>
</dbReference>
<sequence>MCRMCTAAAAVFQDDFDVLPRVIAELFRSRQLQLDHGAVGRHALKRLHARRQLADLDVAGQADFGGFDHHVRPGTGLAEQRIAVGQCLGRQDLGRILPGVELPGHHFALAGGARAVATAVRQHDAGSQGAVEHGLAGLDRELMLAGLNGDLEAHDETVLS</sequence>
<keyword evidence="2" id="KW-1185">Reference proteome</keyword>